<gene>
    <name evidence="1" type="ORF">LIER_32459</name>
</gene>
<sequence>MDDWHIRDEVVFIFVENTSTSDNIIARLKVDFSSRRNLYLQGLLFHVRIRNGVRYLVVIKRCKAFKKISKRWKPLVQDSETRCKAFKKIVTELQHELRL</sequence>
<keyword evidence="2" id="KW-1185">Reference proteome</keyword>
<proteinExistence type="predicted"/>
<dbReference type="EMBL" id="BAABME010012489">
    <property type="protein sequence ID" value="GAA0185171.1"/>
    <property type="molecule type" value="Genomic_DNA"/>
</dbReference>
<protein>
    <submittedName>
        <fullName evidence="1">Uncharacterized protein</fullName>
    </submittedName>
</protein>
<name>A0AAV3RZT7_LITER</name>
<evidence type="ECO:0000313" key="1">
    <source>
        <dbReference type="EMBL" id="GAA0185171.1"/>
    </source>
</evidence>
<dbReference type="Proteomes" id="UP001454036">
    <property type="component" value="Unassembled WGS sequence"/>
</dbReference>
<evidence type="ECO:0000313" key="2">
    <source>
        <dbReference type="Proteomes" id="UP001454036"/>
    </source>
</evidence>
<accession>A0AAV3RZT7</accession>
<dbReference type="AlphaFoldDB" id="A0AAV3RZT7"/>
<organism evidence="1 2">
    <name type="scientific">Lithospermum erythrorhizon</name>
    <name type="common">Purple gromwell</name>
    <name type="synonym">Lithospermum officinale var. erythrorhizon</name>
    <dbReference type="NCBI Taxonomy" id="34254"/>
    <lineage>
        <taxon>Eukaryota</taxon>
        <taxon>Viridiplantae</taxon>
        <taxon>Streptophyta</taxon>
        <taxon>Embryophyta</taxon>
        <taxon>Tracheophyta</taxon>
        <taxon>Spermatophyta</taxon>
        <taxon>Magnoliopsida</taxon>
        <taxon>eudicotyledons</taxon>
        <taxon>Gunneridae</taxon>
        <taxon>Pentapetalae</taxon>
        <taxon>asterids</taxon>
        <taxon>lamiids</taxon>
        <taxon>Boraginales</taxon>
        <taxon>Boraginaceae</taxon>
        <taxon>Boraginoideae</taxon>
        <taxon>Lithospermeae</taxon>
        <taxon>Lithospermum</taxon>
    </lineage>
</organism>
<reference evidence="1 2" key="1">
    <citation type="submission" date="2024-01" db="EMBL/GenBank/DDBJ databases">
        <title>The complete chloroplast genome sequence of Lithospermum erythrorhizon: insights into the phylogenetic relationship among Boraginaceae species and the maternal lineages of purple gromwells.</title>
        <authorList>
            <person name="Okada T."/>
            <person name="Watanabe K."/>
        </authorList>
    </citation>
    <scope>NUCLEOTIDE SEQUENCE [LARGE SCALE GENOMIC DNA]</scope>
</reference>
<comment type="caution">
    <text evidence="1">The sequence shown here is derived from an EMBL/GenBank/DDBJ whole genome shotgun (WGS) entry which is preliminary data.</text>
</comment>